<reference evidence="3" key="1">
    <citation type="submission" date="2022-08" db="EMBL/GenBank/DDBJ databases">
        <title>Alicyclobacillus fastidiosus DSM 17978, complete genome.</title>
        <authorList>
            <person name="Wang Q."/>
            <person name="Cai R."/>
            <person name="Wang Z."/>
        </authorList>
    </citation>
    <scope>NUCLEOTIDE SEQUENCE</scope>
    <source>
        <strain evidence="3">DSM 17978</strain>
    </source>
</reference>
<evidence type="ECO:0008006" key="5">
    <source>
        <dbReference type="Google" id="ProtNLM"/>
    </source>
</evidence>
<dbReference type="PROSITE" id="PS51257">
    <property type="entry name" value="PROKAR_LIPOPROTEIN"/>
    <property type="match status" value="1"/>
</dbReference>
<proteinExistence type="predicted"/>
<feature type="compositionally biased region" description="Polar residues" evidence="1">
    <location>
        <begin position="61"/>
        <end position="90"/>
    </location>
</feature>
<evidence type="ECO:0000256" key="1">
    <source>
        <dbReference type="SAM" id="MobiDB-lite"/>
    </source>
</evidence>
<feature type="chain" id="PRO_5047391032" description="Lipoprotein" evidence="2">
    <location>
        <begin position="22"/>
        <end position="223"/>
    </location>
</feature>
<sequence length="223" mass="23207">MKSNYKWLVSGVALSLLVATGCGEQATTPSASESTANTSANTTSSVNNDTANTAASNDANGTGSASNTDQNSTTGSSDNPTTSGSNSSSVDYVNYTNPRFGFSLSVPAAYQKGPAPEDGDGQGWSTDNNSVTVRAFGQYNVQHETVKSVAASLTANEQVTYQQSGSNWCVVSGYEGSNIVYEKVFVGGTNLYELQIQYPKSEQSQYGAITSAISNSFQPGSLT</sequence>
<name>A0ABY6ZFY2_9BACL</name>
<feature type="region of interest" description="Disordered" evidence="1">
    <location>
        <begin position="25"/>
        <end position="90"/>
    </location>
</feature>
<feature type="compositionally biased region" description="Low complexity" evidence="1">
    <location>
        <begin position="26"/>
        <end position="60"/>
    </location>
</feature>
<evidence type="ECO:0000313" key="4">
    <source>
        <dbReference type="Proteomes" id="UP001164761"/>
    </source>
</evidence>
<dbReference type="Proteomes" id="UP001164761">
    <property type="component" value="Chromosome"/>
</dbReference>
<dbReference type="EMBL" id="CP104067">
    <property type="protein sequence ID" value="WAH41769.1"/>
    <property type="molecule type" value="Genomic_DNA"/>
</dbReference>
<feature type="signal peptide" evidence="2">
    <location>
        <begin position="1"/>
        <end position="21"/>
    </location>
</feature>
<protein>
    <recommendedName>
        <fullName evidence="5">Lipoprotein</fullName>
    </recommendedName>
</protein>
<keyword evidence="4" id="KW-1185">Reference proteome</keyword>
<evidence type="ECO:0000313" key="3">
    <source>
        <dbReference type="EMBL" id="WAH41769.1"/>
    </source>
</evidence>
<organism evidence="3 4">
    <name type="scientific">Alicyclobacillus fastidiosus</name>
    <dbReference type="NCBI Taxonomy" id="392011"/>
    <lineage>
        <taxon>Bacteria</taxon>
        <taxon>Bacillati</taxon>
        <taxon>Bacillota</taxon>
        <taxon>Bacilli</taxon>
        <taxon>Bacillales</taxon>
        <taxon>Alicyclobacillaceae</taxon>
        <taxon>Alicyclobacillus</taxon>
    </lineage>
</organism>
<evidence type="ECO:0000256" key="2">
    <source>
        <dbReference type="SAM" id="SignalP"/>
    </source>
</evidence>
<keyword evidence="2" id="KW-0732">Signal</keyword>
<accession>A0ABY6ZFY2</accession>
<gene>
    <name evidence="3" type="ORF">NZD89_26790</name>
</gene>
<dbReference type="RefSeq" id="WP_268005677.1">
    <property type="nucleotide sequence ID" value="NZ_CP104067.1"/>
</dbReference>